<keyword evidence="3" id="KW-1185">Reference proteome</keyword>
<dbReference type="RefSeq" id="WP_344507085.1">
    <property type="nucleotide sequence ID" value="NZ_BAAAQD010000016.1"/>
</dbReference>
<comment type="caution">
    <text evidence="2">The sequence shown here is derived from an EMBL/GenBank/DDBJ whole genome shotgun (WGS) entry which is preliminary data.</text>
</comment>
<dbReference type="SUPFAM" id="SSF53756">
    <property type="entry name" value="UDP-Glycosyltransferase/glycogen phosphorylase"/>
    <property type="match status" value="1"/>
</dbReference>
<dbReference type="PANTHER" id="PTHR21015">
    <property type="entry name" value="UDP-N-ACETYLGLUCOSAMINE--N-ACETYLMURAMYL-(PENTAPEPTIDE) PYROPHOSPHORYL-UNDECAPRENOL N-ACETYLGLUCOSAMINE TRANSFERASE 1"/>
    <property type="match status" value="1"/>
</dbReference>
<dbReference type="PANTHER" id="PTHR21015:SF22">
    <property type="entry name" value="GLYCOSYLTRANSFERASE"/>
    <property type="match status" value="1"/>
</dbReference>
<accession>A0ABN2BMF9</accession>
<dbReference type="EMBL" id="BAAAQD010000016">
    <property type="protein sequence ID" value="GAA1541853.1"/>
    <property type="molecule type" value="Genomic_DNA"/>
</dbReference>
<reference evidence="2 3" key="1">
    <citation type="journal article" date="2019" name="Int. J. Syst. Evol. Microbiol.">
        <title>The Global Catalogue of Microorganisms (GCM) 10K type strain sequencing project: providing services to taxonomists for standard genome sequencing and annotation.</title>
        <authorList>
            <consortium name="The Broad Institute Genomics Platform"/>
            <consortium name="The Broad Institute Genome Sequencing Center for Infectious Disease"/>
            <person name="Wu L."/>
            <person name="Ma J."/>
        </authorList>
    </citation>
    <scope>NUCLEOTIDE SEQUENCE [LARGE SCALE GENOMIC DNA]</scope>
    <source>
        <strain evidence="2 3">JCM 15933</strain>
    </source>
</reference>
<evidence type="ECO:0000259" key="1">
    <source>
        <dbReference type="Pfam" id="PF06722"/>
    </source>
</evidence>
<name>A0ABN2BMF9_9ACTN</name>
<dbReference type="Gene3D" id="3.40.50.2000">
    <property type="entry name" value="Glycogen Phosphorylase B"/>
    <property type="match status" value="2"/>
</dbReference>
<sequence length="378" mass="40146">MDALFATVDAGGNLPPALGIAREIVRRGGSARFLGHEPQRAAIERAGFRFETVREGRQYDSAAPRSTLSGLRDLTAVFADRGIGTDAVRLARAEPTDVVVVDCLLLGALDELVRAGLPTVSLVHTLWSFFHAEARGPVGAILRLRGIRMRPVLASPALSLVTVRADFEPPAGPPAPSRVHHIGPVWQVPAGGTPRPAEPTAPPRVLVSLSTTRFPGQDKALQRILDAVDGLDTDVVVTTGPSIDPASLRVPGNAAVHRYLDHATVMPETSLVIGHGGHSTTARALSYGIPLLVLPMHPLMDQAAIGRALVRHDAGRMLAKSARPKTIRAAVTALLADGPHRTAARRLGEQIRERDGAATAVDLLEQFSNSRADPTGRR</sequence>
<evidence type="ECO:0000313" key="3">
    <source>
        <dbReference type="Proteomes" id="UP001501470"/>
    </source>
</evidence>
<protein>
    <submittedName>
        <fullName evidence="2">Glycosyltransferase</fullName>
    </submittedName>
</protein>
<dbReference type="InterPro" id="IPR010610">
    <property type="entry name" value="EryCIII-like_C"/>
</dbReference>
<dbReference type="InterPro" id="IPR002213">
    <property type="entry name" value="UDP_glucos_trans"/>
</dbReference>
<dbReference type="Pfam" id="PF06722">
    <property type="entry name" value="EryCIII-like_C"/>
    <property type="match status" value="1"/>
</dbReference>
<dbReference type="Proteomes" id="UP001501470">
    <property type="component" value="Unassembled WGS sequence"/>
</dbReference>
<gene>
    <name evidence="2" type="ORF">GCM10009827_071680</name>
</gene>
<dbReference type="CDD" id="cd03784">
    <property type="entry name" value="GT1_Gtf-like"/>
    <property type="match status" value="1"/>
</dbReference>
<organism evidence="2 3">
    <name type="scientific">Dactylosporangium maewongense</name>
    <dbReference type="NCBI Taxonomy" id="634393"/>
    <lineage>
        <taxon>Bacteria</taxon>
        <taxon>Bacillati</taxon>
        <taxon>Actinomycetota</taxon>
        <taxon>Actinomycetes</taxon>
        <taxon>Micromonosporales</taxon>
        <taxon>Micromonosporaceae</taxon>
        <taxon>Dactylosporangium</taxon>
    </lineage>
</organism>
<feature type="domain" description="Erythromycin biosynthesis protein CIII-like C-terminal" evidence="1">
    <location>
        <begin position="223"/>
        <end position="350"/>
    </location>
</feature>
<evidence type="ECO:0000313" key="2">
    <source>
        <dbReference type="EMBL" id="GAA1541853.1"/>
    </source>
</evidence>
<proteinExistence type="predicted"/>